<keyword evidence="4" id="KW-1185">Reference proteome</keyword>
<dbReference type="Ensembl" id="ENSAPET00000011380.1">
    <property type="protein sequence ID" value="ENSAPEP00000011077.1"/>
    <property type="gene ID" value="ENSAPEG00000007932.1"/>
</dbReference>
<feature type="domain" description="SWIM-type" evidence="2">
    <location>
        <begin position="49"/>
        <end position="82"/>
    </location>
</feature>
<dbReference type="STRING" id="161767.ENSAPEP00000011077"/>
<keyword evidence="1" id="KW-0862">Zinc</keyword>
<organism evidence="3 4">
    <name type="scientific">Amphiprion percula</name>
    <name type="common">Orange clownfish</name>
    <name type="synonym">Lutjanus percula</name>
    <dbReference type="NCBI Taxonomy" id="161767"/>
    <lineage>
        <taxon>Eukaryota</taxon>
        <taxon>Metazoa</taxon>
        <taxon>Chordata</taxon>
        <taxon>Craniata</taxon>
        <taxon>Vertebrata</taxon>
        <taxon>Euteleostomi</taxon>
        <taxon>Actinopterygii</taxon>
        <taxon>Neopterygii</taxon>
        <taxon>Teleostei</taxon>
        <taxon>Neoteleostei</taxon>
        <taxon>Acanthomorphata</taxon>
        <taxon>Ovalentaria</taxon>
        <taxon>Pomacentridae</taxon>
        <taxon>Amphiprion</taxon>
    </lineage>
</organism>
<dbReference type="SUPFAM" id="SSF57850">
    <property type="entry name" value="RING/U-box"/>
    <property type="match status" value="2"/>
</dbReference>
<dbReference type="PANTHER" id="PTHR21540">
    <property type="entry name" value="RING FINGER AND SWIM DOMAIN-CONTAINING PROTEIN 2"/>
    <property type="match status" value="1"/>
</dbReference>
<dbReference type="PANTHER" id="PTHR21540:SF3">
    <property type="entry name" value="E3 UBIQUITIN-PROTEIN LIGASE ZSWIM2"/>
    <property type="match status" value="1"/>
</dbReference>
<name>A0A3P8SFY7_AMPPE</name>
<reference evidence="3" key="2">
    <citation type="submission" date="2025-08" db="UniProtKB">
        <authorList>
            <consortium name="Ensembl"/>
        </authorList>
    </citation>
    <scope>IDENTIFICATION</scope>
</reference>
<dbReference type="InterPro" id="IPR013083">
    <property type="entry name" value="Znf_RING/FYVE/PHD"/>
</dbReference>
<accession>A0A3P8SFY7</accession>
<dbReference type="Proteomes" id="UP000265080">
    <property type="component" value="Chromosome 24"/>
</dbReference>
<dbReference type="CDD" id="cd16494">
    <property type="entry name" value="RING-CH-C4HC3_ZSWM2"/>
    <property type="match status" value="1"/>
</dbReference>
<sequence>ILRRTVWRNTVSDAVSLHQGEALSTTMFLLKPYGPTGFLLREEGQARSFKVCLGDQHSCTCPEFTKEQEPCKHICWVLLRKFRLPREHEYSFQRGLMERQILELLHGLHQTKAQWTEFEPSAASLTPNRPDREEGRVCRKAINAQDVCPICQKDLLERKQPVSYCRFSCGNNVHISYMKVWADHQNLSHQDQTVKCPLCREDFSSLKLLQEQQKNAAKLFMATERQKPDRHLGVVCHSCRIYYCTHTYSGQNINNGVSYWIKIILIISTWGNNVVLLAADPLPDAVLKRLPAVRLRSGSRLLDEGQQCRICLQSFILGQHVRSLPCHHQVGLYRTCAHTLSCRNLTPLSVDGYIIYNPLTWRSNERKTSLKSTSKTKIFLLFYMSIFFILTD</sequence>
<keyword evidence="1" id="KW-0479">Metal-binding</keyword>
<evidence type="ECO:0000313" key="4">
    <source>
        <dbReference type="Proteomes" id="UP000265080"/>
    </source>
</evidence>
<dbReference type="PROSITE" id="PS50966">
    <property type="entry name" value="ZF_SWIM"/>
    <property type="match status" value="1"/>
</dbReference>
<dbReference type="GeneTree" id="ENSGT00390000006826"/>
<dbReference type="Pfam" id="PF04434">
    <property type="entry name" value="SWIM"/>
    <property type="match status" value="1"/>
</dbReference>
<protein>
    <recommendedName>
        <fullName evidence="2">SWIM-type domain-containing protein</fullName>
    </recommendedName>
</protein>
<evidence type="ECO:0000259" key="2">
    <source>
        <dbReference type="PROSITE" id="PS50966"/>
    </source>
</evidence>
<dbReference type="GO" id="GO:0061630">
    <property type="term" value="F:ubiquitin protein ligase activity"/>
    <property type="evidence" value="ECO:0007669"/>
    <property type="project" value="InterPro"/>
</dbReference>
<evidence type="ECO:0000313" key="3">
    <source>
        <dbReference type="Ensembl" id="ENSAPEP00000011077.1"/>
    </source>
</evidence>
<dbReference type="GO" id="GO:0008270">
    <property type="term" value="F:zinc ion binding"/>
    <property type="evidence" value="ECO:0007669"/>
    <property type="project" value="UniProtKB-KW"/>
</dbReference>
<dbReference type="InterPro" id="IPR039903">
    <property type="entry name" value="Zswim2"/>
</dbReference>
<evidence type="ECO:0000256" key="1">
    <source>
        <dbReference type="PROSITE-ProRule" id="PRU00325"/>
    </source>
</evidence>
<dbReference type="Gene3D" id="3.30.40.10">
    <property type="entry name" value="Zinc/RING finger domain, C3HC4 (zinc finger)"/>
    <property type="match status" value="2"/>
</dbReference>
<dbReference type="AlphaFoldDB" id="A0A3P8SFY7"/>
<proteinExistence type="predicted"/>
<reference evidence="3" key="3">
    <citation type="submission" date="2025-09" db="UniProtKB">
        <authorList>
            <consortium name="Ensembl"/>
        </authorList>
    </citation>
    <scope>IDENTIFICATION</scope>
</reference>
<reference evidence="3 4" key="1">
    <citation type="submission" date="2018-03" db="EMBL/GenBank/DDBJ databases">
        <title>Finding Nemo's genes: A chromosome-scale reference assembly of the genome of the orange clownfish Amphiprion percula.</title>
        <authorList>
            <person name="Lehmann R."/>
        </authorList>
    </citation>
    <scope>NUCLEOTIDE SEQUENCE</scope>
</reference>
<dbReference type="OMA" id="WQRYINE"/>
<keyword evidence="1" id="KW-0863">Zinc-finger</keyword>
<dbReference type="InterPro" id="IPR007527">
    <property type="entry name" value="Znf_SWIM"/>
</dbReference>